<dbReference type="EMBL" id="JACEFO010002324">
    <property type="protein sequence ID" value="KAF8665998.1"/>
    <property type="molecule type" value="Genomic_DNA"/>
</dbReference>
<evidence type="ECO:0000259" key="3">
    <source>
        <dbReference type="Pfam" id="PF23622"/>
    </source>
</evidence>
<proteinExistence type="predicted"/>
<evidence type="ECO:0000313" key="5">
    <source>
        <dbReference type="Proteomes" id="UP000636709"/>
    </source>
</evidence>
<feature type="region of interest" description="Disordered" evidence="1">
    <location>
        <begin position="223"/>
        <end position="256"/>
    </location>
</feature>
<dbReference type="PANTHER" id="PTHR31900">
    <property type="entry name" value="F-BOX/RNI SUPERFAMILY PROTEIN-RELATED"/>
    <property type="match status" value="1"/>
</dbReference>
<keyword evidence="5" id="KW-1185">Reference proteome</keyword>
<dbReference type="SUPFAM" id="SSF52047">
    <property type="entry name" value="RNI-like"/>
    <property type="match status" value="1"/>
</dbReference>
<evidence type="ECO:0000256" key="1">
    <source>
        <dbReference type="SAM" id="MobiDB-lite"/>
    </source>
</evidence>
<feature type="compositionally biased region" description="Acidic residues" evidence="1">
    <location>
        <begin position="224"/>
        <end position="233"/>
    </location>
</feature>
<feature type="domain" description="At1g61320/AtMIF1 LRR" evidence="3">
    <location>
        <begin position="271"/>
        <end position="485"/>
    </location>
</feature>
<feature type="compositionally biased region" description="Acidic residues" evidence="1">
    <location>
        <begin position="243"/>
        <end position="253"/>
    </location>
</feature>
<accession>A0A835E839</accession>
<feature type="domain" description="F-box" evidence="2">
    <location>
        <begin position="17"/>
        <end position="52"/>
    </location>
</feature>
<dbReference type="AlphaFoldDB" id="A0A835E839"/>
<dbReference type="InterPro" id="IPR001810">
    <property type="entry name" value="F-box_dom"/>
</dbReference>
<comment type="caution">
    <text evidence="4">The sequence shown here is derived from an EMBL/GenBank/DDBJ whole genome shotgun (WGS) entry which is preliminary data.</text>
</comment>
<dbReference type="Gene3D" id="3.80.10.10">
    <property type="entry name" value="Ribonuclease Inhibitor"/>
    <property type="match status" value="1"/>
</dbReference>
<protein>
    <recommendedName>
        <fullName evidence="6">F-box domain-containing protein</fullName>
    </recommendedName>
</protein>
<dbReference type="Proteomes" id="UP000636709">
    <property type="component" value="Unassembled WGS sequence"/>
</dbReference>
<evidence type="ECO:0000259" key="2">
    <source>
        <dbReference type="Pfam" id="PF00646"/>
    </source>
</evidence>
<dbReference type="SUPFAM" id="SSF81383">
    <property type="entry name" value="F-box domain"/>
    <property type="match status" value="1"/>
</dbReference>
<reference evidence="4" key="1">
    <citation type="submission" date="2020-07" db="EMBL/GenBank/DDBJ databases">
        <title>Genome sequence and genetic diversity analysis of an under-domesticated orphan crop, white fonio (Digitaria exilis).</title>
        <authorList>
            <person name="Bennetzen J.L."/>
            <person name="Chen S."/>
            <person name="Ma X."/>
            <person name="Wang X."/>
            <person name="Yssel A.E.J."/>
            <person name="Chaluvadi S.R."/>
            <person name="Johnson M."/>
            <person name="Gangashetty P."/>
            <person name="Hamidou F."/>
            <person name="Sanogo M.D."/>
            <person name="Zwaenepoel A."/>
            <person name="Wallace J."/>
            <person name="Van De Peer Y."/>
            <person name="Van Deynze A."/>
        </authorList>
    </citation>
    <scope>NUCLEOTIDE SEQUENCE</scope>
    <source>
        <tissue evidence="4">Leaves</tissue>
    </source>
</reference>
<dbReference type="InterPro" id="IPR055357">
    <property type="entry name" value="LRR_At1g61320_AtMIF1"/>
</dbReference>
<sequence length="596" mass="64729">MASSSATAAGGGGNDRLSKLSSTVLGHILSFLPSDEAARAAALSHRWRDVFAHVHTVSLDEPQPPVPDPDGDWSPGWSPIDRNAAAPSLPFAHRLSAALLSRLRLRLRLAGGDSTATVAGVPLRALRAGFHGNHGYGFRAGTDAGILDTWLAYAIRQADDDGELHLDLRLCLAAIICDRTYSLRPRGGAEADEDDGGGRRSRIFVGPNGRLYGLKLPVERFDSGEDEDEDEDYASPKSTLAGDGDDDGGEEELPPPHEYEYVTPRFLFSCSALRSLHIGPCRLDLPPAISLPSLETMHLIQITGRRTSVQRLVSACPRLADLTLEACKGLTELDVADKRRLRRLALRCCHDLAAVAVDSSELRAFEYRGAVPSPPFLTIHGGGIKISSCKLDFCGAEVTDPPELAKLGDFLHLFAAGVESLHLTSARLGCGDTAPLMFPKFPLLRRLELTGILPEDAAAAAIATVTGILNRTPRLEALTLFFMEEPEDLMRGSEYILVDDEELLDGHNLKHDRNAAIAMPEAEMITCLRETTKEINFVHYDGGLGQRTLAKFLLRNAPVVGEVCGEFAQGPLWIQTALMEEIKGWVMNKSANMMFF</sequence>
<gene>
    <name evidence="4" type="ORF">HU200_054087</name>
</gene>
<organism evidence="4 5">
    <name type="scientific">Digitaria exilis</name>
    <dbReference type="NCBI Taxonomy" id="1010633"/>
    <lineage>
        <taxon>Eukaryota</taxon>
        <taxon>Viridiplantae</taxon>
        <taxon>Streptophyta</taxon>
        <taxon>Embryophyta</taxon>
        <taxon>Tracheophyta</taxon>
        <taxon>Spermatophyta</taxon>
        <taxon>Magnoliopsida</taxon>
        <taxon>Liliopsida</taxon>
        <taxon>Poales</taxon>
        <taxon>Poaceae</taxon>
        <taxon>PACMAD clade</taxon>
        <taxon>Panicoideae</taxon>
        <taxon>Panicodae</taxon>
        <taxon>Paniceae</taxon>
        <taxon>Anthephorinae</taxon>
        <taxon>Digitaria</taxon>
    </lineage>
</organism>
<dbReference type="PANTHER" id="PTHR31900:SF30">
    <property type="entry name" value="SUPERFAMILY PROTEIN, PUTATIVE-RELATED"/>
    <property type="match status" value="1"/>
</dbReference>
<name>A0A835E839_9POAL</name>
<dbReference type="InterPro" id="IPR036047">
    <property type="entry name" value="F-box-like_dom_sf"/>
</dbReference>
<dbReference type="Pfam" id="PF00646">
    <property type="entry name" value="F-box"/>
    <property type="match status" value="1"/>
</dbReference>
<evidence type="ECO:0008006" key="6">
    <source>
        <dbReference type="Google" id="ProtNLM"/>
    </source>
</evidence>
<dbReference type="Pfam" id="PF23622">
    <property type="entry name" value="LRR_At1g61320_AtMIF1"/>
    <property type="match status" value="1"/>
</dbReference>
<dbReference type="OrthoDB" id="695856at2759"/>
<dbReference type="InterPro" id="IPR050232">
    <property type="entry name" value="FBL13/AtMIF1-like"/>
</dbReference>
<dbReference type="InterPro" id="IPR032675">
    <property type="entry name" value="LRR_dom_sf"/>
</dbReference>
<evidence type="ECO:0000313" key="4">
    <source>
        <dbReference type="EMBL" id="KAF8665998.1"/>
    </source>
</evidence>